<dbReference type="Proteomes" id="UP001159001">
    <property type="component" value="Unassembled WGS sequence"/>
</dbReference>
<dbReference type="AlphaFoldDB" id="A0A2A5Q8C5"/>
<dbReference type="Proteomes" id="UP001155882">
    <property type="component" value="Unassembled WGS sequence"/>
</dbReference>
<evidence type="ECO:0000256" key="1">
    <source>
        <dbReference type="SAM" id="SignalP"/>
    </source>
</evidence>
<reference evidence="2" key="2">
    <citation type="submission" date="2020-05" db="EMBL/GenBank/DDBJ databases">
        <authorList>
            <person name="Delgado-Blas J."/>
        </authorList>
    </citation>
    <scope>NUCLEOTIDE SEQUENCE</scope>
    <source>
        <strain evidence="2">BB1453</strain>
    </source>
</reference>
<dbReference type="RefSeq" id="WP_094961910.1">
    <property type="nucleotide sequence ID" value="NZ_ABDWLN020000037.1"/>
</dbReference>
<feature type="signal peptide" evidence="1">
    <location>
        <begin position="1"/>
        <end position="28"/>
    </location>
</feature>
<evidence type="ECO:0000313" key="6">
    <source>
        <dbReference type="Proteomes" id="UP000216001"/>
    </source>
</evidence>
<feature type="chain" id="PRO_5011920019" evidence="1">
    <location>
        <begin position="29"/>
        <end position="112"/>
    </location>
</feature>
<accession>A0A2A5Q8C5</accession>
<protein>
    <submittedName>
        <fullName evidence="5">Pilus assembly protein</fullName>
    </submittedName>
</protein>
<keyword evidence="1" id="KW-0732">Signal</keyword>
<dbReference type="Proteomes" id="UP000216001">
    <property type="component" value="Unassembled WGS sequence"/>
</dbReference>
<dbReference type="EMBL" id="CAHPSF010000015">
    <property type="protein sequence ID" value="CAB5714475.1"/>
    <property type="molecule type" value="Genomic_DNA"/>
</dbReference>
<organism evidence="5 6">
    <name type="scientific">Providencia rettgeri</name>
    <dbReference type="NCBI Taxonomy" id="587"/>
    <lineage>
        <taxon>Bacteria</taxon>
        <taxon>Pseudomonadati</taxon>
        <taxon>Pseudomonadota</taxon>
        <taxon>Gammaproteobacteria</taxon>
        <taxon>Enterobacterales</taxon>
        <taxon>Morganellaceae</taxon>
        <taxon>Providencia</taxon>
    </lineage>
</organism>
<dbReference type="EMBL" id="NOWC01000015">
    <property type="protein sequence ID" value="OZS74134.1"/>
    <property type="molecule type" value="Genomic_DNA"/>
</dbReference>
<dbReference type="EMBL" id="JAOWIN010000010">
    <property type="protein sequence ID" value="MDI9093618.1"/>
    <property type="molecule type" value="Genomic_DNA"/>
</dbReference>
<evidence type="ECO:0000313" key="2">
    <source>
        <dbReference type="EMBL" id="CAB5714475.1"/>
    </source>
</evidence>
<reference evidence="3" key="3">
    <citation type="submission" date="2021-07" db="EMBL/GenBank/DDBJ databases">
        <authorList>
            <person name="Stanton E."/>
        </authorList>
    </citation>
    <scope>NUCLEOTIDE SEQUENCE</scope>
    <source>
        <strain evidence="3">2021EL-01139</strain>
    </source>
</reference>
<proteinExistence type="predicted"/>
<dbReference type="Proteomes" id="UP000834611">
    <property type="component" value="Unassembled WGS sequence"/>
</dbReference>
<evidence type="ECO:0000313" key="5">
    <source>
        <dbReference type="EMBL" id="OZS74134.1"/>
    </source>
</evidence>
<dbReference type="EMBL" id="JAHWLI010000083">
    <property type="protein sequence ID" value="MBW3118511.1"/>
    <property type="molecule type" value="Genomic_DNA"/>
</dbReference>
<name>A0A2A5Q8C5_PRORE</name>
<dbReference type="GeneID" id="92276803"/>
<evidence type="ECO:0000313" key="4">
    <source>
        <dbReference type="EMBL" id="MDI9093618.1"/>
    </source>
</evidence>
<gene>
    <name evidence="5" type="ORF">CHI95_13665</name>
    <name evidence="2" type="ORF">GHA_03965</name>
    <name evidence="3" type="ORF">KYI77_18865</name>
    <name evidence="4" type="ORF">OGX73_13415</name>
</gene>
<sequence length="112" mass="12625">MTIKKITSVLTLTFALAATSFFTTNVQAEGNQTTITFKAMIVSPPCTYDINQNNTTLNCFNNEKNKMESSPINFSKEKKSPEWKELNGSTSIYQFNWTNKEKGYALLSVQHA</sequence>
<comment type="caution">
    <text evidence="5">The sequence shown here is derived from an EMBL/GenBank/DDBJ whole genome shotgun (WGS) entry which is preliminary data.</text>
</comment>
<reference evidence="5 6" key="1">
    <citation type="submission" date="2017-07" db="EMBL/GenBank/DDBJ databases">
        <title>blaIMP-27 on transferable plasmids in Proteus mirabilis and Providencia rettgeri.</title>
        <authorList>
            <person name="Potter R."/>
        </authorList>
    </citation>
    <scope>NUCLEOTIDE SEQUENCE [LARGE SCALE GENOMIC DNA]</scope>
    <source>
        <strain evidence="5 6">PR1</strain>
    </source>
</reference>
<evidence type="ECO:0000313" key="3">
    <source>
        <dbReference type="EMBL" id="MBW3118511.1"/>
    </source>
</evidence>
<reference evidence="4" key="4">
    <citation type="submission" date="2022-10" db="EMBL/GenBank/DDBJ databases">
        <title>Bacterial isolates recovered from the One Health project in Brazil.</title>
        <authorList>
            <person name="Valiatti T.B."/>
            <person name="Santos F."/>
            <person name="Cayo R."/>
            <person name="Gales A.C."/>
        </authorList>
    </citation>
    <scope>NUCLEOTIDE SEQUENCE</scope>
    <source>
        <strain evidence="4">PVR188</strain>
    </source>
</reference>